<dbReference type="EMBL" id="QXFU01003028">
    <property type="protein sequence ID" value="KAE8979078.1"/>
    <property type="molecule type" value="Genomic_DNA"/>
</dbReference>
<dbReference type="SUPFAM" id="SSF56672">
    <property type="entry name" value="DNA/RNA polymerases"/>
    <property type="match status" value="1"/>
</dbReference>
<name>A0A6A3IF94_9STRA</name>
<dbReference type="InterPro" id="IPR043128">
    <property type="entry name" value="Rev_trsase/Diguanyl_cyclase"/>
</dbReference>
<dbReference type="PANTHER" id="PTHR33064:SF37">
    <property type="entry name" value="RIBONUCLEASE H"/>
    <property type="match status" value="1"/>
</dbReference>
<dbReference type="OrthoDB" id="126469at2759"/>
<organism evidence="2 3">
    <name type="scientific">Phytophthora rubi</name>
    <dbReference type="NCBI Taxonomy" id="129364"/>
    <lineage>
        <taxon>Eukaryota</taxon>
        <taxon>Sar</taxon>
        <taxon>Stramenopiles</taxon>
        <taxon>Oomycota</taxon>
        <taxon>Peronosporomycetes</taxon>
        <taxon>Peronosporales</taxon>
        <taxon>Peronosporaceae</taxon>
        <taxon>Phytophthora</taxon>
    </lineage>
</organism>
<protein>
    <recommendedName>
        <fullName evidence="1">Reverse transcriptase domain-containing protein</fullName>
    </recommendedName>
</protein>
<comment type="caution">
    <text evidence="2">The sequence shown here is derived from an EMBL/GenBank/DDBJ whole genome shotgun (WGS) entry which is preliminary data.</text>
</comment>
<gene>
    <name evidence="2" type="ORF">PR002_g24519</name>
</gene>
<dbReference type="InterPro" id="IPR051320">
    <property type="entry name" value="Viral_Replic_Matur_Polypro"/>
</dbReference>
<accession>A0A6A3IF94</accession>
<dbReference type="InterPro" id="IPR043502">
    <property type="entry name" value="DNA/RNA_pol_sf"/>
</dbReference>
<dbReference type="InterPro" id="IPR000477">
    <property type="entry name" value="RT_dom"/>
</dbReference>
<dbReference type="CDD" id="cd01647">
    <property type="entry name" value="RT_LTR"/>
    <property type="match status" value="1"/>
</dbReference>
<dbReference type="Gene3D" id="3.10.10.10">
    <property type="entry name" value="HIV Type 1 Reverse Transcriptase, subunit A, domain 1"/>
    <property type="match status" value="1"/>
</dbReference>
<dbReference type="Proteomes" id="UP000435112">
    <property type="component" value="Unassembled WGS sequence"/>
</dbReference>
<evidence type="ECO:0000313" key="2">
    <source>
        <dbReference type="EMBL" id="KAE8979078.1"/>
    </source>
</evidence>
<feature type="domain" description="Reverse transcriptase" evidence="1">
    <location>
        <begin position="300"/>
        <end position="480"/>
    </location>
</feature>
<reference evidence="2 3" key="1">
    <citation type="submission" date="2018-09" db="EMBL/GenBank/DDBJ databases">
        <title>Genomic investigation of the strawberry pathogen Phytophthora fragariae indicates pathogenicity is determined by transcriptional variation in three key races.</title>
        <authorList>
            <person name="Adams T.M."/>
            <person name="Armitage A.D."/>
            <person name="Sobczyk M.K."/>
            <person name="Bates H.J."/>
            <person name="Dunwell J.M."/>
            <person name="Nellist C.F."/>
            <person name="Harrison R.J."/>
        </authorList>
    </citation>
    <scope>NUCLEOTIDE SEQUENCE [LARGE SCALE GENOMIC DNA]</scope>
    <source>
        <strain evidence="2 3">SCRP324</strain>
    </source>
</reference>
<dbReference type="AlphaFoldDB" id="A0A6A3IF94"/>
<dbReference type="Pfam" id="PF00078">
    <property type="entry name" value="RVT_1"/>
    <property type="match status" value="1"/>
</dbReference>
<sequence length="616" mass="69262">MKETASHFRPDMNRGERPDKKRQYYAWKAVRAAIEAKCSSGSRLHFRDHGIPVAALMLKLQALETAPVDAAAKAAEFSAIVRDKIKELKISKVYNADQTVTATATIDPFLTFKPNTSKIADDVEVADGRPVKCTEQCNIDVQLLTAAGPVRLRRVACVVVDGDADEVLIDETLKSLGINVDQLLEQLAGKADPEEDEDDIEEEDLVGTTSENEILERLDLMLTDAIKEGFPPEFVQELREAVKTETDIWRTKLVAYPPAKLEPLRVVFMDGSVPYRTKPRQYSAAKTKFLSEYGKQLEKFELMFRNNQSRWACAAIPVRDKGPVEEYRCANDYRPMNKRAIPIAGAMPNLLVVLAKVKGAYFFATFDLFKGFWQLLLHPDCREFFSFITNDTVYTPTRVPQSATDSPIHFQNQMQEVFRDMLYENVLIWVDDMVLYAKTAEEFIAVLRKFFSRIHEYGLKLNAKKSCLYPRKIAWCGRIIDGEGVRHDPERVAALSSLPLPATAADLQKLLCTTNWLRESIVDFAQCAAPLQDKLKAASAGHNRKQRYAESLGLSWTLGDFLGCIARSTKLVFPSETATICVATDASDRGWSLIVSQVDTWDDSKSLTEQAHALVL</sequence>
<dbReference type="Gene3D" id="3.30.70.270">
    <property type="match status" value="2"/>
</dbReference>
<evidence type="ECO:0000313" key="3">
    <source>
        <dbReference type="Proteomes" id="UP000435112"/>
    </source>
</evidence>
<proteinExistence type="predicted"/>
<evidence type="ECO:0000259" key="1">
    <source>
        <dbReference type="PROSITE" id="PS50878"/>
    </source>
</evidence>
<dbReference type="PROSITE" id="PS50878">
    <property type="entry name" value="RT_POL"/>
    <property type="match status" value="1"/>
</dbReference>
<dbReference type="PANTHER" id="PTHR33064">
    <property type="entry name" value="POL PROTEIN"/>
    <property type="match status" value="1"/>
</dbReference>